<comment type="caution">
    <text evidence="1">The sequence shown here is derived from an EMBL/GenBank/DDBJ whole genome shotgun (WGS) entry which is preliminary data.</text>
</comment>
<dbReference type="Gene3D" id="3.10.129.10">
    <property type="entry name" value="Hotdog Thioesterase"/>
    <property type="match status" value="1"/>
</dbReference>
<evidence type="ECO:0000313" key="1">
    <source>
        <dbReference type="EMBL" id="TBX86690.1"/>
    </source>
</evidence>
<dbReference type="SUPFAM" id="SSF54637">
    <property type="entry name" value="Thioesterase/thiol ester dehydrase-isomerase"/>
    <property type="match status" value="1"/>
</dbReference>
<reference evidence="1 2" key="1">
    <citation type="submission" date="2019-02" db="EMBL/GenBank/DDBJ databases">
        <title>The competitiveness to form nodules shapes the capacities of Rhizobium leguminosarum sv viciae communities to promote symbiosis with specific hosts.</title>
        <authorList>
            <person name="Boivin S."/>
            <person name="Lepetit M."/>
        </authorList>
    </citation>
    <scope>NUCLEOTIDE SEQUENCE [LARGE SCALE GENOMIC DNA]</scope>
    <source>
        <strain evidence="1 2">SPF4F3</strain>
    </source>
</reference>
<dbReference type="AlphaFoldDB" id="A0A8G2ISH9"/>
<dbReference type="Proteomes" id="UP000291866">
    <property type="component" value="Unassembled WGS sequence"/>
</dbReference>
<dbReference type="CDD" id="cd00586">
    <property type="entry name" value="4HBT"/>
    <property type="match status" value="1"/>
</dbReference>
<accession>A0A8G2ISH9</accession>
<dbReference type="EMBL" id="SJLU01000022">
    <property type="protein sequence ID" value="TBX86690.1"/>
    <property type="molecule type" value="Genomic_DNA"/>
</dbReference>
<protein>
    <submittedName>
        <fullName evidence="1">Acyl-CoA thioesterase</fullName>
    </submittedName>
</protein>
<dbReference type="Pfam" id="PF13279">
    <property type="entry name" value="4HBT_2"/>
    <property type="match status" value="1"/>
</dbReference>
<proteinExistence type="predicted"/>
<evidence type="ECO:0000313" key="2">
    <source>
        <dbReference type="Proteomes" id="UP000291866"/>
    </source>
</evidence>
<sequence length="131" mass="13759">MDANGHVNNGAFNALVESSRSLLLESDEVKQWGPYRFVLARFEIDYLGELTWPHPVRAGLAIVRIGKSSIAMRQSLFSEAGCAAIALSTIVATDPTTGKPSGLVAGLRDVLGKWSVSEGNSAAEQSAGGGL</sequence>
<organism evidence="1 2">
    <name type="scientific">Rhizobium leguminosarum bv. viciae</name>
    <dbReference type="NCBI Taxonomy" id="387"/>
    <lineage>
        <taxon>Bacteria</taxon>
        <taxon>Pseudomonadati</taxon>
        <taxon>Pseudomonadota</taxon>
        <taxon>Alphaproteobacteria</taxon>
        <taxon>Hyphomicrobiales</taxon>
        <taxon>Rhizobiaceae</taxon>
        <taxon>Rhizobium/Agrobacterium group</taxon>
        <taxon>Rhizobium</taxon>
    </lineage>
</organism>
<gene>
    <name evidence="1" type="ORF">E0H31_31175</name>
</gene>
<dbReference type="InterPro" id="IPR029069">
    <property type="entry name" value="HotDog_dom_sf"/>
</dbReference>
<name>A0A8G2ISH9_RHILV</name>